<dbReference type="PRINTS" id="PR01590">
    <property type="entry name" value="HTHFIS"/>
</dbReference>
<dbReference type="CDD" id="cd00009">
    <property type="entry name" value="AAA"/>
    <property type="match status" value="1"/>
</dbReference>
<dbReference type="InterPro" id="IPR035965">
    <property type="entry name" value="PAS-like_dom_sf"/>
</dbReference>
<dbReference type="InterPro" id="IPR025662">
    <property type="entry name" value="Sigma_54_int_dom_ATP-bd_1"/>
</dbReference>
<evidence type="ECO:0000256" key="3">
    <source>
        <dbReference type="ARBA" id="ARBA00023015"/>
    </source>
</evidence>
<dbReference type="EMBL" id="JACHHQ010000002">
    <property type="protein sequence ID" value="MBB5199518.1"/>
    <property type="molecule type" value="Genomic_DNA"/>
</dbReference>
<dbReference type="Gene3D" id="3.40.50.10660">
    <property type="entry name" value="PrpR receptor domain-like"/>
    <property type="match status" value="1"/>
</dbReference>
<evidence type="ECO:0000259" key="7">
    <source>
        <dbReference type="PROSITE" id="PS50045"/>
    </source>
</evidence>
<dbReference type="GO" id="GO:0006355">
    <property type="term" value="P:regulation of DNA-templated transcription"/>
    <property type="evidence" value="ECO:0007669"/>
    <property type="project" value="InterPro"/>
</dbReference>
<dbReference type="SUPFAM" id="SSF55785">
    <property type="entry name" value="PYP-like sensor domain (PAS domain)"/>
    <property type="match status" value="1"/>
</dbReference>
<dbReference type="Gene3D" id="1.10.8.60">
    <property type="match status" value="1"/>
</dbReference>
<dbReference type="PROSITE" id="PS00676">
    <property type="entry name" value="SIGMA54_INTERACT_2"/>
    <property type="match status" value="1"/>
</dbReference>
<dbReference type="Gene3D" id="3.40.50.2300">
    <property type="match status" value="1"/>
</dbReference>
<dbReference type="FunFam" id="3.40.50.300:FF:000006">
    <property type="entry name" value="DNA-binding transcriptional regulator NtrC"/>
    <property type="match status" value="1"/>
</dbReference>
<dbReference type="AlphaFoldDB" id="A0A840RRA4"/>
<dbReference type="CDD" id="cd00130">
    <property type="entry name" value="PAS"/>
    <property type="match status" value="1"/>
</dbReference>
<dbReference type="Pfam" id="PF00989">
    <property type="entry name" value="PAS"/>
    <property type="match status" value="1"/>
</dbReference>
<dbReference type="InterPro" id="IPR013767">
    <property type="entry name" value="PAS_fold"/>
</dbReference>
<feature type="domain" description="Sigma-54 factor interaction" evidence="7">
    <location>
        <begin position="398"/>
        <end position="630"/>
    </location>
</feature>
<dbReference type="InterPro" id="IPR009057">
    <property type="entry name" value="Homeodomain-like_sf"/>
</dbReference>
<dbReference type="RefSeq" id="WP_168054840.1">
    <property type="nucleotide sequence ID" value="NZ_JAAOZT010000006.1"/>
</dbReference>
<evidence type="ECO:0000313" key="10">
    <source>
        <dbReference type="Proteomes" id="UP000571084"/>
    </source>
</evidence>
<dbReference type="InterPro" id="IPR012704">
    <property type="entry name" value="Sig_transdc_resp-reg_PrpR"/>
</dbReference>
<dbReference type="GO" id="GO:0019629">
    <property type="term" value="P:propionate catabolic process, 2-methylcitrate cycle"/>
    <property type="evidence" value="ECO:0007669"/>
    <property type="project" value="InterPro"/>
</dbReference>
<dbReference type="InterPro" id="IPR025944">
    <property type="entry name" value="Sigma_54_int_dom_CS"/>
</dbReference>
<dbReference type="GO" id="GO:0005737">
    <property type="term" value="C:cytoplasm"/>
    <property type="evidence" value="ECO:0007669"/>
    <property type="project" value="InterPro"/>
</dbReference>
<keyword evidence="10" id="KW-1185">Reference proteome</keyword>
<dbReference type="InterPro" id="IPR002197">
    <property type="entry name" value="HTH_Fis"/>
</dbReference>
<feature type="compositionally biased region" description="Basic and acidic residues" evidence="6">
    <location>
        <begin position="298"/>
        <end position="308"/>
    </location>
</feature>
<dbReference type="PROSITE" id="PS50112">
    <property type="entry name" value="PAS"/>
    <property type="match status" value="1"/>
</dbReference>
<dbReference type="SMART" id="SM00091">
    <property type="entry name" value="PAS"/>
    <property type="match status" value="1"/>
</dbReference>
<feature type="compositionally biased region" description="Polar residues" evidence="6">
    <location>
        <begin position="309"/>
        <end position="343"/>
    </location>
</feature>
<keyword evidence="2" id="KW-0067">ATP-binding</keyword>
<dbReference type="PROSITE" id="PS00688">
    <property type="entry name" value="SIGMA54_INTERACT_3"/>
    <property type="match status" value="1"/>
</dbReference>
<evidence type="ECO:0000259" key="8">
    <source>
        <dbReference type="PROSITE" id="PS50112"/>
    </source>
</evidence>
<dbReference type="InterPro" id="IPR002078">
    <property type="entry name" value="Sigma_54_int"/>
</dbReference>
<comment type="caution">
    <text evidence="9">The sequence shown here is derived from an EMBL/GenBank/DDBJ whole genome shotgun (WGS) entry which is preliminary data.</text>
</comment>
<dbReference type="GO" id="GO:0043565">
    <property type="term" value="F:sequence-specific DNA binding"/>
    <property type="evidence" value="ECO:0007669"/>
    <property type="project" value="InterPro"/>
</dbReference>
<dbReference type="Pfam" id="PF06506">
    <property type="entry name" value="PrpR_N"/>
    <property type="match status" value="1"/>
</dbReference>
<feature type="domain" description="PAS" evidence="8">
    <location>
        <begin position="216"/>
        <end position="268"/>
    </location>
</feature>
<sequence>MPKSLFPTVAPSLSSPSPQVVVLISHLRKPDKTSHLAQVVNKVIAGYGAEARMRVIDTALSEALSVARELEQSNGVDVFICASATAGYLRKRLSRPVVSMRVGGPDLLRTLDQARVISTDVAILSYRKINEDLAQMGPLFTVQIRQESYTTLEEARRIVQRLACDGYKVMIGSSTAVELAEEEGMTGILSLTTEAVRKAFDDALAICRSQKIEVAKSQRLNAVLQHLTDGVIAVDSKGDVQSINPSMLRLLDIPLEWARGRSISTIAPGLDIADVLRTGISEENRVILIGNQFTDGKLRGKLNSDRGDQTNNRATDSGPNQSANQSANQSGNQSGNQSTNQRTSRTVIASIMPIHEDGVLTGAVLTCQEMTAVQRADRRIRSVTRPSQFTARYQLEQINGDCPKIREVVRLAQRYASTDSTILVTGESGTGKELLAQGIHNASSRHRGPFVPINCAGFPETLIESELFGYEEGAFTGSRKGGKPGLFEAAHTGTVFLDEIGDMPVFLQTRLLRVLQEREVLRLGAVEPTPIDIRIVAATHCDLRQRIEEGRFREDLFYRLNILRIEVPSLRERKADIPVIARRILEQIIARTGRAVQSDHLLNALSPYLEKYHWPGNIRELENIIERAVLSVGDIAAPHDVDQRWLRSLVPEFFEISSRERQDRVELVSPGQGPDLRAMGKAAEISHIKQVLDACGGNLEKAARELGISRSTLWRRLRSGRAVVGA</sequence>
<evidence type="ECO:0000256" key="1">
    <source>
        <dbReference type="ARBA" id="ARBA00022741"/>
    </source>
</evidence>
<dbReference type="SUPFAM" id="SSF46689">
    <property type="entry name" value="Homeodomain-like"/>
    <property type="match status" value="1"/>
</dbReference>
<evidence type="ECO:0000256" key="5">
    <source>
        <dbReference type="ARBA" id="ARBA00023163"/>
    </source>
</evidence>
<dbReference type="GO" id="GO:0000156">
    <property type="term" value="F:phosphorelay response regulator activity"/>
    <property type="evidence" value="ECO:0007669"/>
    <property type="project" value="InterPro"/>
</dbReference>
<dbReference type="Pfam" id="PF00158">
    <property type="entry name" value="Sigma54_activat"/>
    <property type="match status" value="1"/>
</dbReference>
<proteinExistence type="predicted"/>
<evidence type="ECO:0000256" key="4">
    <source>
        <dbReference type="ARBA" id="ARBA00023125"/>
    </source>
</evidence>
<dbReference type="InterPro" id="IPR025943">
    <property type="entry name" value="Sigma_54_int_dom_ATP-bd_2"/>
</dbReference>
<dbReference type="InterPro" id="IPR058031">
    <property type="entry name" value="AAA_lid_NorR"/>
</dbReference>
<dbReference type="SUPFAM" id="SSF159800">
    <property type="entry name" value="PrpR receptor domain-like"/>
    <property type="match status" value="1"/>
</dbReference>
<dbReference type="Pfam" id="PF25601">
    <property type="entry name" value="AAA_lid_14"/>
    <property type="match status" value="1"/>
</dbReference>
<dbReference type="Gene3D" id="1.10.10.60">
    <property type="entry name" value="Homeodomain-like"/>
    <property type="match status" value="1"/>
</dbReference>
<dbReference type="Gene3D" id="3.30.450.20">
    <property type="entry name" value="PAS domain"/>
    <property type="match status" value="1"/>
</dbReference>
<dbReference type="InterPro" id="IPR010524">
    <property type="entry name" value="Sig_transdc_resp-reg_PrpR_N"/>
</dbReference>
<dbReference type="SMART" id="SM00382">
    <property type="entry name" value="AAA"/>
    <property type="match status" value="1"/>
</dbReference>
<dbReference type="InterPro" id="IPR027417">
    <property type="entry name" value="P-loop_NTPase"/>
</dbReference>
<reference evidence="9 10" key="1">
    <citation type="submission" date="2020-08" db="EMBL/GenBank/DDBJ databases">
        <title>Genomic Encyclopedia of Type Strains, Phase IV (KMG-IV): sequencing the most valuable type-strain genomes for metagenomic binning, comparative biology and taxonomic classification.</title>
        <authorList>
            <person name="Goeker M."/>
        </authorList>
    </citation>
    <scope>NUCLEOTIDE SEQUENCE [LARGE SCALE GENOMIC DNA]</scope>
    <source>
        <strain evidence="9 10">DSM 23240</strain>
    </source>
</reference>
<protein>
    <submittedName>
        <fullName evidence="9">Propionate catabolism operon transcriptional regulator</fullName>
    </submittedName>
</protein>
<evidence type="ECO:0000256" key="2">
    <source>
        <dbReference type="ARBA" id="ARBA00022840"/>
    </source>
</evidence>
<dbReference type="PANTHER" id="PTHR32071:SF81">
    <property type="entry name" value="PROPIONATE CATABOLISM OPERON REGULATORY PROTEIN"/>
    <property type="match status" value="1"/>
</dbReference>
<dbReference type="InterPro" id="IPR000014">
    <property type="entry name" value="PAS"/>
</dbReference>
<keyword evidence="3" id="KW-0805">Transcription regulation</keyword>
<keyword evidence="1" id="KW-0547">Nucleotide-binding</keyword>
<dbReference type="GO" id="GO:0005524">
    <property type="term" value="F:ATP binding"/>
    <property type="evidence" value="ECO:0007669"/>
    <property type="project" value="UniProtKB-KW"/>
</dbReference>
<dbReference type="Proteomes" id="UP000571084">
    <property type="component" value="Unassembled WGS sequence"/>
</dbReference>
<evidence type="ECO:0000256" key="6">
    <source>
        <dbReference type="SAM" id="MobiDB-lite"/>
    </source>
</evidence>
<organism evidence="9 10">
    <name type="scientific">Glaciimonas immobilis</name>
    <dbReference type="NCBI Taxonomy" id="728004"/>
    <lineage>
        <taxon>Bacteria</taxon>
        <taxon>Pseudomonadati</taxon>
        <taxon>Pseudomonadota</taxon>
        <taxon>Betaproteobacteria</taxon>
        <taxon>Burkholderiales</taxon>
        <taxon>Oxalobacteraceae</taxon>
        <taxon>Glaciimonas</taxon>
    </lineage>
</organism>
<dbReference type="Pfam" id="PF02954">
    <property type="entry name" value="HTH_8"/>
    <property type="match status" value="1"/>
</dbReference>
<dbReference type="PROSITE" id="PS00675">
    <property type="entry name" value="SIGMA54_INTERACT_1"/>
    <property type="match status" value="1"/>
</dbReference>
<evidence type="ECO:0000313" key="9">
    <source>
        <dbReference type="EMBL" id="MBB5199518.1"/>
    </source>
</evidence>
<dbReference type="PANTHER" id="PTHR32071">
    <property type="entry name" value="TRANSCRIPTIONAL REGULATORY PROTEIN"/>
    <property type="match status" value="1"/>
</dbReference>
<dbReference type="InterPro" id="IPR003593">
    <property type="entry name" value="AAA+_ATPase"/>
</dbReference>
<dbReference type="SUPFAM" id="SSF52540">
    <property type="entry name" value="P-loop containing nucleoside triphosphate hydrolases"/>
    <property type="match status" value="1"/>
</dbReference>
<accession>A0A840RRA4</accession>
<keyword evidence="4" id="KW-0238">DNA-binding</keyword>
<dbReference type="PROSITE" id="PS50045">
    <property type="entry name" value="SIGMA54_INTERACT_4"/>
    <property type="match status" value="1"/>
</dbReference>
<dbReference type="NCBIfam" id="TIGR02329">
    <property type="entry name" value="propionate_PrpR"/>
    <property type="match status" value="1"/>
</dbReference>
<gene>
    <name evidence="9" type="ORF">HNR39_001345</name>
</gene>
<feature type="region of interest" description="Disordered" evidence="6">
    <location>
        <begin position="298"/>
        <end position="343"/>
    </location>
</feature>
<keyword evidence="5" id="KW-0804">Transcription</keyword>
<name>A0A840RRA4_9BURK</name>
<dbReference type="Gene3D" id="3.40.50.300">
    <property type="entry name" value="P-loop containing nucleotide triphosphate hydrolases"/>
    <property type="match status" value="1"/>
</dbReference>